<feature type="transmembrane region" description="Helical" evidence="1">
    <location>
        <begin position="141"/>
        <end position="167"/>
    </location>
</feature>
<accession>A0ABS8XPZ5</accession>
<keyword evidence="6" id="KW-1185">Reference proteome</keyword>
<keyword evidence="1" id="KW-0812">Transmembrane</keyword>
<gene>
    <name evidence="5" type="ORF">LXT13_04635</name>
</gene>
<feature type="transmembrane region" description="Helical" evidence="1">
    <location>
        <begin position="179"/>
        <end position="203"/>
    </location>
</feature>
<organism evidence="5 6">
    <name type="scientific">Pelomonas cellulosilytica</name>
    <dbReference type="NCBI Taxonomy" id="2906762"/>
    <lineage>
        <taxon>Bacteria</taxon>
        <taxon>Pseudomonadati</taxon>
        <taxon>Pseudomonadota</taxon>
        <taxon>Betaproteobacteria</taxon>
        <taxon>Burkholderiales</taxon>
        <taxon>Sphaerotilaceae</taxon>
        <taxon>Roseateles</taxon>
    </lineage>
</organism>
<sequence>MPVADLALRFDPGVVVLSYLTAVFASFVALDLAQRVRTPDAASARVWWAAGSLSMGSGIWAMHFVGMLALRLPFAVGYDATITALSWLAAVAVSAIALRVAAEDQLTASRLTLGAASMGAGICAMHYIGMAALVLSPGIHWRWGLVAASAGVATGAAAAALWIFFWLRRLSAAQARWGQGAAALVMGAAVTGMHYTGMAAAGIADGSVCLSANALRGDNLTSLVGSAALALLLLTLGTSRLDATLRRRALRLQQSLQAATTELAEQALRDPLTGLANRQLLDDRISHALARGRRDGAGLTVLMLNLDGFKPVNEAFGHAAGDAVLCEVARRLQAQARGHDTLARLGADEFVLLLEGDTPEATLAQVAQRLLDCLGQPMSISVGEGSQPLRLSASIGIALSQREQLPGRALIAQADSAAQAVKRGGGNGFAFFEAHMQDGVRDQLELARDLRAALEDGGAGQLSLHYQPKVAGDTQRVLGVEALLRWQHPKRGAIGPATFIPVAERFGIIIALGDWVIDEACRQVAEWRDQGLRLRVAINLSVQQLRQPEALLQRLQHALQRNGMDASQLSLEITESVAMEDAGATERTLQRLGALGVSLSIDDFGTGYSSLSYLRRLPVSQLKIDRSFIQDLETSADARAIVKAVIELAHALGLEVVAEGVETTGQAAELRAKRCDKLQGYLFARPMPAAELVHWARRSQAPRGCETAPAEA</sequence>
<dbReference type="PROSITE" id="PS50883">
    <property type="entry name" value="EAL"/>
    <property type="match status" value="1"/>
</dbReference>
<dbReference type="CDD" id="cd01948">
    <property type="entry name" value="EAL"/>
    <property type="match status" value="1"/>
</dbReference>
<dbReference type="InterPro" id="IPR050706">
    <property type="entry name" value="Cyclic-di-GMP_PDE-like"/>
</dbReference>
<dbReference type="NCBIfam" id="TIGR00254">
    <property type="entry name" value="GGDEF"/>
    <property type="match status" value="1"/>
</dbReference>
<keyword evidence="1" id="KW-1133">Transmembrane helix</keyword>
<evidence type="ECO:0000259" key="4">
    <source>
        <dbReference type="PROSITE" id="PS50924"/>
    </source>
</evidence>
<dbReference type="CDD" id="cd01949">
    <property type="entry name" value="GGDEF"/>
    <property type="match status" value="1"/>
</dbReference>
<dbReference type="Pfam" id="PF00563">
    <property type="entry name" value="EAL"/>
    <property type="match status" value="1"/>
</dbReference>
<protein>
    <submittedName>
        <fullName evidence="5">EAL domain-containing protein</fullName>
    </submittedName>
</protein>
<dbReference type="Gene3D" id="3.30.70.270">
    <property type="match status" value="1"/>
</dbReference>
<dbReference type="InterPro" id="IPR001633">
    <property type="entry name" value="EAL_dom"/>
</dbReference>
<comment type="caution">
    <text evidence="5">The sequence shown here is derived from an EMBL/GenBank/DDBJ whole genome shotgun (WGS) entry which is preliminary data.</text>
</comment>
<dbReference type="Pfam" id="PF03707">
    <property type="entry name" value="MHYT"/>
    <property type="match status" value="2"/>
</dbReference>
<evidence type="ECO:0000259" key="3">
    <source>
        <dbReference type="PROSITE" id="PS50887"/>
    </source>
</evidence>
<proteinExistence type="predicted"/>
<feature type="transmembrane region" description="Helical" evidence="1">
    <location>
        <begin position="12"/>
        <end position="33"/>
    </location>
</feature>
<dbReference type="PROSITE" id="PS50887">
    <property type="entry name" value="GGDEF"/>
    <property type="match status" value="1"/>
</dbReference>
<dbReference type="InterPro" id="IPR005330">
    <property type="entry name" value="MHYT_dom"/>
</dbReference>
<dbReference type="SMART" id="SM00267">
    <property type="entry name" value="GGDEF"/>
    <property type="match status" value="1"/>
</dbReference>
<dbReference type="InterPro" id="IPR000160">
    <property type="entry name" value="GGDEF_dom"/>
</dbReference>
<dbReference type="InterPro" id="IPR029787">
    <property type="entry name" value="Nucleotide_cyclase"/>
</dbReference>
<dbReference type="Gene3D" id="3.20.20.450">
    <property type="entry name" value="EAL domain"/>
    <property type="match status" value="1"/>
</dbReference>
<feature type="transmembrane region" description="Helical" evidence="1">
    <location>
        <begin position="113"/>
        <end position="135"/>
    </location>
</feature>
<dbReference type="EMBL" id="JAJTWU010000002">
    <property type="protein sequence ID" value="MCE4553732.1"/>
    <property type="molecule type" value="Genomic_DNA"/>
</dbReference>
<dbReference type="SMART" id="SM00052">
    <property type="entry name" value="EAL"/>
    <property type="match status" value="1"/>
</dbReference>
<dbReference type="SUPFAM" id="SSF141868">
    <property type="entry name" value="EAL domain-like"/>
    <property type="match status" value="1"/>
</dbReference>
<dbReference type="SUPFAM" id="SSF55073">
    <property type="entry name" value="Nucleotide cyclase"/>
    <property type="match status" value="1"/>
</dbReference>
<dbReference type="PANTHER" id="PTHR33121:SF79">
    <property type="entry name" value="CYCLIC DI-GMP PHOSPHODIESTERASE PDED-RELATED"/>
    <property type="match status" value="1"/>
</dbReference>
<feature type="transmembrane region" description="Helical" evidence="1">
    <location>
        <begin position="45"/>
        <end position="70"/>
    </location>
</feature>
<evidence type="ECO:0000259" key="2">
    <source>
        <dbReference type="PROSITE" id="PS50883"/>
    </source>
</evidence>
<dbReference type="InterPro" id="IPR035919">
    <property type="entry name" value="EAL_sf"/>
</dbReference>
<name>A0ABS8XPZ5_9BURK</name>
<dbReference type="PANTHER" id="PTHR33121">
    <property type="entry name" value="CYCLIC DI-GMP PHOSPHODIESTERASE PDEF"/>
    <property type="match status" value="1"/>
</dbReference>
<feature type="transmembrane region" description="Helical" evidence="1">
    <location>
        <begin position="82"/>
        <end position="101"/>
    </location>
</feature>
<reference evidence="5 6" key="1">
    <citation type="submission" date="2021-12" db="EMBL/GenBank/DDBJ databases">
        <title>Genome seq of P8.</title>
        <authorList>
            <person name="Seo T."/>
        </authorList>
    </citation>
    <scope>NUCLEOTIDE SEQUENCE [LARGE SCALE GENOMIC DNA]</scope>
    <source>
        <strain evidence="5 6">P8</strain>
    </source>
</reference>
<dbReference type="Pfam" id="PF00990">
    <property type="entry name" value="GGDEF"/>
    <property type="match status" value="1"/>
</dbReference>
<evidence type="ECO:0000313" key="6">
    <source>
        <dbReference type="Proteomes" id="UP001200741"/>
    </source>
</evidence>
<dbReference type="RefSeq" id="WP_233370447.1">
    <property type="nucleotide sequence ID" value="NZ_JAJTWU010000002.1"/>
</dbReference>
<evidence type="ECO:0000256" key="1">
    <source>
        <dbReference type="PROSITE-ProRule" id="PRU00244"/>
    </source>
</evidence>
<feature type="domain" description="GGDEF" evidence="3">
    <location>
        <begin position="297"/>
        <end position="434"/>
    </location>
</feature>
<dbReference type="PROSITE" id="PS50924">
    <property type="entry name" value="MHYT"/>
    <property type="match status" value="1"/>
</dbReference>
<dbReference type="Proteomes" id="UP001200741">
    <property type="component" value="Unassembled WGS sequence"/>
</dbReference>
<dbReference type="InterPro" id="IPR043128">
    <property type="entry name" value="Rev_trsase/Diguanyl_cyclase"/>
</dbReference>
<feature type="domain" description="MHYT" evidence="4">
    <location>
        <begin position="10"/>
        <end position="204"/>
    </location>
</feature>
<feature type="domain" description="EAL" evidence="2">
    <location>
        <begin position="443"/>
        <end position="700"/>
    </location>
</feature>
<keyword evidence="1" id="KW-0472">Membrane</keyword>
<evidence type="ECO:0000313" key="5">
    <source>
        <dbReference type="EMBL" id="MCE4553732.1"/>
    </source>
</evidence>